<dbReference type="InterPro" id="IPR050250">
    <property type="entry name" value="Macrolide_Exporter_MacB"/>
</dbReference>
<feature type="transmembrane region" description="Helical" evidence="7">
    <location>
        <begin position="357"/>
        <end position="377"/>
    </location>
</feature>
<accession>A0ABY8W5S5</accession>
<dbReference type="PANTHER" id="PTHR30572:SF4">
    <property type="entry name" value="ABC TRANSPORTER PERMEASE YTRF"/>
    <property type="match status" value="1"/>
</dbReference>
<comment type="subcellular location">
    <subcellularLocation>
        <location evidence="1">Cell membrane</location>
        <topology evidence="1">Multi-pass membrane protein</topology>
    </subcellularLocation>
</comment>
<feature type="transmembrane region" description="Helical" evidence="7">
    <location>
        <begin position="270"/>
        <end position="296"/>
    </location>
</feature>
<organism evidence="10 11">
    <name type="scientific">Actinoplanes oblitus</name>
    <dbReference type="NCBI Taxonomy" id="3040509"/>
    <lineage>
        <taxon>Bacteria</taxon>
        <taxon>Bacillati</taxon>
        <taxon>Actinomycetota</taxon>
        <taxon>Actinomycetes</taxon>
        <taxon>Micromonosporales</taxon>
        <taxon>Micromonosporaceae</taxon>
        <taxon>Actinoplanes</taxon>
    </lineage>
</organism>
<sequence>MRSRLRPADLLPVGTVGLRSRPGRTALSVLGVAIGIAAMVAVLGVTRSSQADVLAEIDRVGTNLLTVANGKTTRGDEAELPATAGTAVARTEGVSSSAATATLPVRVYRNDRIPSGRTGGLSVRVAEPALLDTLDATLTRGRFLDPALVRYPAVVLGHYAASVVGIRDVGGQPRVWLGERWFTVVGVLAPVELAPELDAAALIGAPVAAADFGYRGHPTRIFVRAQTSRTTEVAGLLGRAADPAHPEEVAVSRPSEALTARIEVAGGTTVLLLGLGAVALLVGGIGIANVLVISVLERRTEIGLRRALGATRGHVGAQFLTESLLLGAGGGGAGVALGTLITFAMASVRGWPTLVPAWAVGAGLATAVLIGGCAGLYPAMRAARLSPTEALRTM</sequence>
<feature type="transmembrane region" description="Helical" evidence="7">
    <location>
        <begin position="26"/>
        <end position="45"/>
    </location>
</feature>
<evidence type="ECO:0000256" key="2">
    <source>
        <dbReference type="ARBA" id="ARBA00022475"/>
    </source>
</evidence>
<dbReference type="InterPro" id="IPR003838">
    <property type="entry name" value="ABC3_permease_C"/>
</dbReference>
<evidence type="ECO:0000259" key="9">
    <source>
        <dbReference type="Pfam" id="PF12704"/>
    </source>
</evidence>
<dbReference type="PANTHER" id="PTHR30572">
    <property type="entry name" value="MEMBRANE COMPONENT OF TRANSPORTER-RELATED"/>
    <property type="match status" value="1"/>
</dbReference>
<keyword evidence="4 7" id="KW-1133">Transmembrane helix</keyword>
<feature type="domain" description="MacB-like periplasmic core" evidence="9">
    <location>
        <begin position="25"/>
        <end position="232"/>
    </location>
</feature>
<dbReference type="Pfam" id="PF02687">
    <property type="entry name" value="FtsX"/>
    <property type="match status" value="1"/>
</dbReference>
<dbReference type="Pfam" id="PF12704">
    <property type="entry name" value="MacB_PCD"/>
    <property type="match status" value="1"/>
</dbReference>
<evidence type="ECO:0000259" key="8">
    <source>
        <dbReference type="Pfam" id="PF02687"/>
    </source>
</evidence>
<evidence type="ECO:0000256" key="7">
    <source>
        <dbReference type="SAM" id="Phobius"/>
    </source>
</evidence>
<feature type="transmembrane region" description="Helical" evidence="7">
    <location>
        <begin position="324"/>
        <end position="345"/>
    </location>
</feature>
<evidence type="ECO:0000256" key="4">
    <source>
        <dbReference type="ARBA" id="ARBA00022989"/>
    </source>
</evidence>
<gene>
    <name evidence="10" type="ORF">ACTOB_005157</name>
</gene>
<evidence type="ECO:0000256" key="6">
    <source>
        <dbReference type="ARBA" id="ARBA00038076"/>
    </source>
</evidence>
<dbReference type="InterPro" id="IPR025857">
    <property type="entry name" value="MacB_PCD"/>
</dbReference>
<name>A0ABY8W5S5_9ACTN</name>
<keyword evidence="2" id="KW-1003">Cell membrane</keyword>
<feature type="domain" description="ABC3 transporter permease C-terminal" evidence="8">
    <location>
        <begin position="275"/>
        <end position="387"/>
    </location>
</feature>
<comment type="similarity">
    <text evidence="6">Belongs to the ABC-4 integral membrane protein family.</text>
</comment>
<reference evidence="10 11" key="1">
    <citation type="submission" date="2023-06" db="EMBL/GenBank/DDBJ databases">
        <authorList>
            <person name="Yushchuk O."/>
            <person name="Binda E."/>
            <person name="Ruckert-Reed C."/>
            <person name="Fedorenko V."/>
            <person name="Kalinowski J."/>
            <person name="Marinelli F."/>
        </authorList>
    </citation>
    <scope>NUCLEOTIDE SEQUENCE [LARGE SCALE GENOMIC DNA]</scope>
    <source>
        <strain evidence="10 11">NRRL 3884</strain>
    </source>
</reference>
<dbReference type="EMBL" id="CP126980">
    <property type="protein sequence ID" value="WIM93186.1"/>
    <property type="molecule type" value="Genomic_DNA"/>
</dbReference>
<proteinExistence type="inferred from homology"/>
<evidence type="ECO:0000256" key="5">
    <source>
        <dbReference type="ARBA" id="ARBA00023136"/>
    </source>
</evidence>
<keyword evidence="3 7" id="KW-0812">Transmembrane</keyword>
<evidence type="ECO:0000256" key="1">
    <source>
        <dbReference type="ARBA" id="ARBA00004651"/>
    </source>
</evidence>
<keyword evidence="11" id="KW-1185">Reference proteome</keyword>
<dbReference type="Proteomes" id="UP001240150">
    <property type="component" value="Chromosome"/>
</dbReference>
<protein>
    <submittedName>
        <fullName evidence="10">ABC transporter permease</fullName>
    </submittedName>
</protein>
<evidence type="ECO:0000313" key="11">
    <source>
        <dbReference type="Proteomes" id="UP001240150"/>
    </source>
</evidence>
<evidence type="ECO:0000256" key="3">
    <source>
        <dbReference type="ARBA" id="ARBA00022692"/>
    </source>
</evidence>
<dbReference type="RefSeq" id="WP_284914394.1">
    <property type="nucleotide sequence ID" value="NZ_CP126980.1"/>
</dbReference>
<keyword evidence="5 7" id="KW-0472">Membrane</keyword>
<evidence type="ECO:0000313" key="10">
    <source>
        <dbReference type="EMBL" id="WIM93186.1"/>
    </source>
</evidence>